<evidence type="ECO:0000256" key="1">
    <source>
        <dbReference type="SAM" id="SignalP"/>
    </source>
</evidence>
<dbReference type="OrthoDB" id="2021138at2759"/>
<dbReference type="GO" id="GO:0003254">
    <property type="term" value="P:regulation of membrane depolarization"/>
    <property type="evidence" value="ECO:0007669"/>
    <property type="project" value="TreeGrafter"/>
</dbReference>
<dbReference type="PROSITE" id="PS50042">
    <property type="entry name" value="CNMP_BINDING_3"/>
    <property type="match status" value="1"/>
</dbReference>
<feature type="domain" description="Cyclic nucleotide-binding" evidence="2">
    <location>
        <begin position="95"/>
        <end position="201"/>
    </location>
</feature>
<name>A0A9P0AXL3_BRAAE</name>
<dbReference type="PROSITE" id="PS00888">
    <property type="entry name" value="CNMP_BINDING_1"/>
    <property type="match status" value="1"/>
</dbReference>
<dbReference type="Gene3D" id="2.60.120.10">
    <property type="entry name" value="Jelly Rolls"/>
    <property type="match status" value="1"/>
</dbReference>
<dbReference type="EMBL" id="OV121133">
    <property type="protein sequence ID" value="CAH0551009.1"/>
    <property type="molecule type" value="Genomic_DNA"/>
</dbReference>
<dbReference type="PANTHER" id="PTHR45689">
    <property type="entry name" value="I[[H]] CHANNEL, ISOFORM E"/>
    <property type="match status" value="1"/>
</dbReference>
<keyword evidence="1" id="KW-0732">Signal</keyword>
<gene>
    <name evidence="3" type="ORF">MELIAE_LOCUS3711</name>
</gene>
<dbReference type="GO" id="GO:0005249">
    <property type="term" value="F:voltage-gated potassium channel activity"/>
    <property type="evidence" value="ECO:0007669"/>
    <property type="project" value="TreeGrafter"/>
</dbReference>
<dbReference type="AlphaFoldDB" id="A0A9P0AXL3"/>
<evidence type="ECO:0000313" key="4">
    <source>
        <dbReference type="Proteomes" id="UP001154078"/>
    </source>
</evidence>
<dbReference type="SMART" id="SM00100">
    <property type="entry name" value="cNMP"/>
    <property type="match status" value="1"/>
</dbReference>
<dbReference type="InterPro" id="IPR014710">
    <property type="entry name" value="RmlC-like_jellyroll"/>
</dbReference>
<dbReference type="GO" id="GO:0098855">
    <property type="term" value="C:HCN channel complex"/>
    <property type="evidence" value="ECO:0007669"/>
    <property type="project" value="TreeGrafter"/>
</dbReference>
<keyword evidence="4" id="KW-1185">Reference proteome</keyword>
<dbReference type="GO" id="GO:0035725">
    <property type="term" value="P:sodium ion transmembrane transport"/>
    <property type="evidence" value="ECO:0007669"/>
    <property type="project" value="TreeGrafter"/>
</dbReference>
<sequence length="238" mass="28044">MSRLFFIFVLACFMESIKVSTSSRSRYLALEHELEEYMRHKQLPSYMRNRIYTYYEFRFQKRYFREDEILNTISGQLKQEINMHACKKLVENVSFFRNLPMNLLVRIISCLQIQVFLTNDVIIRSGTPGKCMYFISTGTVAVYTKSGKEICHLKDGDHFGEVSLLYKDTLRIASVISIEISEIYTLDKKDFVKAIYPYPDLLSNIQNIAADRMETAFMLDEHNKSELAQRKILYDMDH</sequence>
<dbReference type="InterPro" id="IPR051413">
    <property type="entry name" value="K/Na_HCN_channel"/>
</dbReference>
<organism evidence="3 4">
    <name type="scientific">Brassicogethes aeneus</name>
    <name type="common">Rape pollen beetle</name>
    <name type="synonym">Meligethes aeneus</name>
    <dbReference type="NCBI Taxonomy" id="1431903"/>
    <lineage>
        <taxon>Eukaryota</taxon>
        <taxon>Metazoa</taxon>
        <taxon>Ecdysozoa</taxon>
        <taxon>Arthropoda</taxon>
        <taxon>Hexapoda</taxon>
        <taxon>Insecta</taxon>
        <taxon>Pterygota</taxon>
        <taxon>Neoptera</taxon>
        <taxon>Endopterygota</taxon>
        <taxon>Coleoptera</taxon>
        <taxon>Polyphaga</taxon>
        <taxon>Cucujiformia</taxon>
        <taxon>Nitidulidae</taxon>
        <taxon>Meligethinae</taxon>
        <taxon>Brassicogethes</taxon>
    </lineage>
</organism>
<evidence type="ECO:0000259" key="2">
    <source>
        <dbReference type="PROSITE" id="PS50042"/>
    </source>
</evidence>
<feature type="signal peptide" evidence="1">
    <location>
        <begin position="1"/>
        <end position="22"/>
    </location>
</feature>
<dbReference type="CDD" id="cd00038">
    <property type="entry name" value="CAP_ED"/>
    <property type="match status" value="1"/>
</dbReference>
<reference evidence="3" key="1">
    <citation type="submission" date="2021-12" db="EMBL/GenBank/DDBJ databases">
        <authorList>
            <person name="King R."/>
        </authorList>
    </citation>
    <scope>NUCLEOTIDE SEQUENCE</scope>
</reference>
<dbReference type="PANTHER" id="PTHR45689:SF14">
    <property type="entry name" value="CYCLIC NUCLEOTIDE-GATED CATION CHANNEL SUBUNIT A-LIKE PROTEIN"/>
    <property type="match status" value="1"/>
</dbReference>
<dbReference type="SUPFAM" id="SSF51206">
    <property type="entry name" value="cAMP-binding domain-like"/>
    <property type="match status" value="1"/>
</dbReference>
<accession>A0A9P0AXL3</accession>
<dbReference type="InterPro" id="IPR018488">
    <property type="entry name" value="cNMP-bd_CS"/>
</dbReference>
<dbReference type="InterPro" id="IPR000595">
    <property type="entry name" value="cNMP-bd_dom"/>
</dbReference>
<feature type="chain" id="PRO_5040409400" description="Cyclic nucleotide-binding domain-containing protein" evidence="1">
    <location>
        <begin position="23"/>
        <end position="238"/>
    </location>
</feature>
<dbReference type="InterPro" id="IPR018490">
    <property type="entry name" value="cNMP-bd_dom_sf"/>
</dbReference>
<proteinExistence type="predicted"/>
<evidence type="ECO:0000313" key="3">
    <source>
        <dbReference type="EMBL" id="CAH0551009.1"/>
    </source>
</evidence>
<dbReference type="Gene3D" id="1.10.287.630">
    <property type="entry name" value="Helix hairpin bin"/>
    <property type="match status" value="1"/>
</dbReference>
<dbReference type="Proteomes" id="UP001154078">
    <property type="component" value="Chromosome 2"/>
</dbReference>
<protein>
    <recommendedName>
        <fullName evidence="2">Cyclic nucleotide-binding domain-containing protein</fullName>
    </recommendedName>
</protein>
<dbReference type="Pfam" id="PF00027">
    <property type="entry name" value="cNMP_binding"/>
    <property type="match status" value="1"/>
</dbReference>